<accession>A0A9N7UPE4</accession>
<organism evidence="1 2">
    <name type="scientific">Pleuronectes platessa</name>
    <name type="common">European plaice</name>
    <dbReference type="NCBI Taxonomy" id="8262"/>
    <lineage>
        <taxon>Eukaryota</taxon>
        <taxon>Metazoa</taxon>
        <taxon>Chordata</taxon>
        <taxon>Craniata</taxon>
        <taxon>Vertebrata</taxon>
        <taxon>Euteleostomi</taxon>
        <taxon>Actinopterygii</taxon>
        <taxon>Neopterygii</taxon>
        <taxon>Teleostei</taxon>
        <taxon>Neoteleostei</taxon>
        <taxon>Acanthomorphata</taxon>
        <taxon>Carangaria</taxon>
        <taxon>Pleuronectiformes</taxon>
        <taxon>Pleuronectoidei</taxon>
        <taxon>Pleuronectidae</taxon>
        <taxon>Pleuronectes</taxon>
    </lineage>
</organism>
<evidence type="ECO:0000313" key="1">
    <source>
        <dbReference type="EMBL" id="CAB1433811.1"/>
    </source>
</evidence>
<dbReference type="Proteomes" id="UP001153269">
    <property type="component" value="Unassembled WGS sequence"/>
</dbReference>
<name>A0A9N7UPE4_PLEPL</name>
<evidence type="ECO:0000313" key="2">
    <source>
        <dbReference type="Proteomes" id="UP001153269"/>
    </source>
</evidence>
<dbReference type="AlphaFoldDB" id="A0A9N7UPE4"/>
<keyword evidence="2" id="KW-1185">Reference proteome</keyword>
<proteinExistence type="predicted"/>
<sequence length="157" mass="17307">VSDSLMHATLFFCYEGNNLQRNSQATLSELGFNHPSPATLQGLELDQRDVHRKQRFLSNIRKKGLTRKDAPVPLPDRDLIEQSMSWRGASAASCLAVQFNWPVEVLLQDIESLLGIGKRRCVSSQFLSSAMQENGWQPAASVGGVERGRVGADLGLI</sequence>
<dbReference type="EMBL" id="CADEAL010001600">
    <property type="protein sequence ID" value="CAB1433811.1"/>
    <property type="molecule type" value="Genomic_DNA"/>
</dbReference>
<feature type="non-terminal residue" evidence="1">
    <location>
        <position position="157"/>
    </location>
</feature>
<gene>
    <name evidence="1" type="ORF">PLEPLA_LOCUS21902</name>
</gene>
<comment type="caution">
    <text evidence="1">The sequence shown here is derived from an EMBL/GenBank/DDBJ whole genome shotgun (WGS) entry which is preliminary data.</text>
</comment>
<protein>
    <submittedName>
        <fullName evidence="1">Uncharacterized protein</fullName>
    </submittedName>
</protein>
<reference evidence="1" key="1">
    <citation type="submission" date="2020-03" db="EMBL/GenBank/DDBJ databases">
        <authorList>
            <person name="Weist P."/>
        </authorList>
    </citation>
    <scope>NUCLEOTIDE SEQUENCE</scope>
</reference>